<evidence type="ECO:0000256" key="4">
    <source>
        <dbReference type="ARBA" id="ARBA00022692"/>
    </source>
</evidence>
<dbReference type="GO" id="GO:0009306">
    <property type="term" value="P:protein secretion"/>
    <property type="evidence" value="ECO:0007669"/>
    <property type="project" value="UniProtKB-UniRule"/>
</dbReference>
<reference evidence="10 11" key="1">
    <citation type="journal article" date="2016" name="Nat. Commun.">
        <title>Thousands of microbial genomes shed light on interconnected biogeochemical processes in an aquifer system.</title>
        <authorList>
            <person name="Anantharaman K."/>
            <person name="Brown C.T."/>
            <person name="Hug L.A."/>
            <person name="Sharon I."/>
            <person name="Castelle C.J."/>
            <person name="Probst A.J."/>
            <person name="Thomas B.C."/>
            <person name="Singh A."/>
            <person name="Wilkins M.J."/>
            <person name="Karaoz U."/>
            <person name="Brodie E.L."/>
            <person name="Williams K.H."/>
            <person name="Hubbard S.S."/>
            <person name="Banfield J.F."/>
        </authorList>
    </citation>
    <scope>NUCLEOTIDE SEQUENCE [LARGE SCALE GENOMIC DNA]</scope>
</reference>
<dbReference type="InterPro" id="IPR004692">
    <property type="entry name" value="SecG"/>
</dbReference>
<comment type="subcellular location">
    <subcellularLocation>
        <location evidence="9">Cell membrane</location>
        <topology evidence="9">Multi-pass membrane protein</topology>
    </subcellularLocation>
    <subcellularLocation>
        <location evidence="1">Membrane</location>
        <topology evidence="1">Multi-pass membrane protein</topology>
    </subcellularLocation>
</comment>
<name>A0A1G2KSB7_9BACT</name>
<evidence type="ECO:0000256" key="8">
    <source>
        <dbReference type="ARBA" id="ARBA00023136"/>
    </source>
</evidence>
<keyword evidence="7 9" id="KW-0811">Translocation</keyword>
<evidence type="ECO:0000256" key="3">
    <source>
        <dbReference type="ARBA" id="ARBA00022448"/>
    </source>
</evidence>
<comment type="similarity">
    <text evidence="2 9">Belongs to the SecG family.</text>
</comment>
<evidence type="ECO:0000256" key="5">
    <source>
        <dbReference type="ARBA" id="ARBA00022927"/>
    </source>
</evidence>
<evidence type="ECO:0000256" key="7">
    <source>
        <dbReference type="ARBA" id="ARBA00023010"/>
    </source>
</evidence>
<evidence type="ECO:0000256" key="1">
    <source>
        <dbReference type="ARBA" id="ARBA00004141"/>
    </source>
</evidence>
<keyword evidence="6 9" id="KW-1133">Transmembrane helix</keyword>
<comment type="function">
    <text evidence="9">Involved in protein export. Participates in an early event of protein translocation.</text>
</comment>
<protein>
    <recommendedName>
        <fullName evidence="9">Protein-export membrane protein SecG</fullName>
    </recommendedName>
</protein>
<evidence type="ECO:0000256" key="9">
    <source>
        <dbReference type="RuleBase" id="RU365087"/>
    </source>
</evidence>
<evidence type="ECO:0000256" key="2">
    <source>
        <dbReference type="ARBA" id="ARBA00008445"/>
    </source>
</evidence>
<proteinExistence type="inferred from homology"/>
<accession>A0A1G2KSB7</accession>
<evidence type="ECO:0000313" key="11">
    <source>
        <dbReference type="Proteomes" id="UP000178710"/>
    </source>
</evidence>
<evidence type="ECO:0000256" key="6">
    <source>
        <dbReference type="ARBA" id="ARBA00022989"/>
    </source>
</evidence>
<keyword evidence="3 9" id="KW-0813">Transport</keyword>
<dbReference type="GO" id="GO:0005886">
    <property type="term" value="C:plasma membrane"/>
    <property type="evidence" value="ECO:0007669"/>
    <property type="project" value="UniProtKB-SubCell"/>
</dbReference>
<evidence type="ECO:0000313" key="10">
    <source>
        <dbReference type="EMBL" id="OHA02316.1"/>
    </source>
</evidence>
<dbReference type="EMBL" id="MHQK01000004">
    <property type="protein sequence ID" value="OHA02316.1"/>
    <property type="molecule type" value="Genomic_DNA"/>
</dbReference>
<keyword evidence="4 9" id="KW-0812">Transmembrane</keyword>
<dbReference type="NCBIfam" id="TIGR00810">
    <property type="entry name" value="secG"/>
    <property type="match status" value="1"/>
</dbReference>
<dbReference type="Pfam" id="PF03840">
    <property type="entry name" value="SecG"/>
    <property type="match status" value="1"/>
</dbReference>
<dbReference type="GO" id="GO:0015450">
    <property type="term" value="F:protein-transporting ATPase activity"/>
    <property type="evidence" value="ECO:0007669"/>
    <property type="project" value="UniProtKB-UniRule"/>
</dbReference>
<feature type="transmembrane region" description="Helical" evidence="9">
    <location>
        <begin position="52"/>
        <end position="74"/>
    </location>
</feature>
<comment type="caution">
    <text evidence="10">The sequence shown here is derived from an EMBL/GenBank/DDBJ whole genome shotgun (WGS) entry which is preliminary data.</text>
</comment>
<dbReference type="Proteomes" id="UP000178710">
    <property type="component" value="Unassembled WGS sequence"/>
</dbReference>
<feature type="transmembrane region" description="Helical" evidence="9">
    <location>
        <begin position="6"/>
        <end position="25"/>
    </location>
</feature>
<keyword evidence="9" id="KW-1003">Cell membrane</keyword>
<organism evidence="10 11">
    <name type="scientific">Candidatus Sungbacteria bacterium RIFCSPHIGHO2_02_FULL_49_20</name>
    <dbReference type="NCBI Taxonomy" id="1802272"/>
    <lineage>
        <taxon>Bacteria</taxon>
        <taxon>Candidatus Sungiibacteriota</taxon>
    </lineage>
</organism>
<keyword evidence="5 9" id="KW-0653">Protein transport</keyword>
<keyword evidence="8 9" id="KW-0472">Membrane</keyword>
<gene>
    <name evidence="10" type="ORF">A3C12_02270</name>
</gene>
<dbReference type="AlphaFoldDB" id="A0A1G2KSB7"/>
<sequence length="77" mass="7952">MKTLASILPIIQIILSVAIVTAILLQQRGSGLSATFGGDGATFRTKRGIEKALSRLTVVMTVLLAASAIVAIVISNS</sequence>